<reference evidence="3" key="2">
    <citation type="submission" date="2013-12" db="EMBL/GenBank/DDBJ databases">
        <title>Evolution of pathogenesis and genome organization in the Tremellales.</title>
        <authorList>
            <person name="Cuomo C."/>
            <person name="Litvintseva A."/>
            <person name="Heitman J."/>
            <person name="Chen Y."/>
            <person name="Sun S."/>
            <person name="Springer D."/>
            <person name="Dromer F."/>
            <person name="Young S."/>
            <person name="Zeng Q."/>
            <person name="Chapman S."/>
            <person name="Gujja S."/>
            <person name="Saif S."/>
            <person name="Birren B."/>
        </authorList>
    </citation>
    <scope>NUCLEOTIDE SEQUENCE [LARGE SCALE GENOMIC DNA]</scope>
    <source>
        <strain evidence="3">BCC8398</strain>
    </source>
</reference>
<name>A0A1B9H154_9TREE</name>
<keyword evidence="3" id="KW-1185">Reference proteome</keyword>
<feature type="compositionally biased region" description="Basic and acidic residues" evidence="1">
    <location>
        <begin position="28"/>
        <end position="40"/>
    </location>
</feature>
<feature type="compositionally biased region" description="Polar residues" evidence="1">
    <location>
        <begin position="192"/>
        <end position="201"/>
    </location>
</feature>
<proteinExistence type="predicted"/>
<feature type="compositionally biased region" description="Polar residues" evidence="1">
    <location>
        <begin position="157"/>
        <end position="184"/>
    </location>
</feature>
<accession>A0A1B9H154</accession>
<feature type="compositionally biased region" description="Polar residues" evidence="1">
    <location>
        <begin position="1"/>
        <end position="25"/>
    </location>
</feature>
<sequence length="287" mass="30518">MSQPPSSRGSTFMGNKSNPPSSHTTARPPDERYDPERDDNGFYSQLEGVSACQNALRSNTGSTTGTQLTSGNNRKSEDQRSFASQEEEIAQAEATWSQKGSQGPWDSMANLSRHRHSVGSTGGKSNVCKRDGNMTSSPASISGSTAVITPSHRRAQSEPSISFATPTEQGSESLPTTNFTTQDSACFDPSDAGSTRTTEGTFRSEDTRLAAATLAFAASKSRQSDFAEQTAEISAAERAWTDTGSPGPKDSLANMSRCADSFGSVAERQSIAMTTGKHFGVEDFQLP</sequence>
<evidence type="ECO:0000313" key="3">
    <source>
        <dbReference type="Proteomes" id="UP000092666"/>
    </source>
</evidence>
<feature type="region of interest" description="Disordered" evidence="1">
    <location>
        <begin position="1"/>
        <end position="204"/>
    </location>
</feature>
<protein>
    <submittedName>
        <fullName evidence="2">Uncharacterized protein</fullName>
    </submittedName>
</protein>
<dbReference type="Proteomes" id="UP000092666">
    <property type="component" value="Unassembled WGS sequence"/>
</dbReference>
<evidence type="ECO:0000313" key="2">
    <source>
        <dbReference type="EMBL" id="OCF37008.1"/>
    </source>
</evidence>
<reference evidence="2 3" key="1">
    <citation type="submission" date="2013-07" db="EMBL/GenBank/DDBJ databases">
        <title>The Genome Sequence of Cryptococcus heveanensis BCC8398.</title>
        <authorList>
            <consortium name="The Broad Institute Genome Sequencing Platform"/>
            <person name="Cuomo C."/>
            <person name="Litvintseva A."/>
            <person name="Chen Y."/>
            <person name="Heitman J."/>
            <person name="Sun S."/>
            <person name="Springer D."/>
            <person name="Dromer F."/>
            <person name="Young S.K."/>
            <person name="Zeng Q."/>
            <person name="Gargeya S."/>
            <person name="Fitzgerald M."/>
            <person name="Abouelleil A."/>
            <person name="Alvarado L."/>
            <person name="Berlin A.M."/>
            <person name="Chapman S.B."/>
            <person name="Dewar J."/>
            <person name="Goldberg J."/>
            <person name="Griggs A."/>
            <person name="Gujja S."/>
            <person name="Hansen M."/>
            <person name="Howarth C."/>
            <person name="Imamovic A."/>
            <person name="Larimer J."/>
            <person name="McCowan C."/>
            <person name="Murphy C."/>
            <person name="Pearson M."/>
            <person name="Priest M."/>
            <person name="Roberts A."/>
            <person name="Saif S."/>
            <person name="Shea T."/>
            <person name="Sykes S."/>
            <person name="Wortman J."/>
            <person name="Nusbaum C."/>
            <person name="Birren B."/>
        </authorList>
    </citation>
    <scope>NUCLEOTIDE SEQUENCE [LARGE SCALE GENOMIC DNA]</scope>
    <source>
        <strain evidence="2 3">BCC8398</strain>
    </source>
</reference>
<evidence type="ECO:0000256" key="1">
    <source>
        <dbReference type="SAM" id="MobiDB-lite"/>
    </source>
</evidence>
<dbReference type="EMBL" id="KI669493">
    <property type="protein sequence ID" value="OCF37008.1"/>
    <property type="molecule type" value="Genomic_DNA"/>
</dbReference>
<feature type="compositionally biased region" description="Polar residues" evidence="1">
    <location>
        <begin position="133"/>
        <end position="148"/>
    </location>
</feature>
<gene>
    <name evidence="2" type="ORF">I316_00912</name>
</gene>
<feature type="compositionally biased region" description="Low complexity" evidence="1">
    <location>
        <begin position="58"/>
        <end position="73"/>
    </location>
</feature>
<organism evidence="2 3">
    <name type="scientific">Kwoniella heveanensis BCC8398</name>
    <dbReference type="NCBI Taxonomy" id="1296120"/>
    <lineage>
        <taxon>Eukaryota</taxon>
        <taxon>Fungi</taxon>
        <taxon>Dikarya</taxon>
        <taxon>Basidiomycota</taxon>
        <taxon>Agaricomycotina</taxon>
        <taxon>Tremellomycetes</taxon>
        <taxon>Tremellales</taxon>
        <taxon>Cryptococcaceae</taxon>
        <taxon>Kwoniella</taxon>
    </lineage>
</organism>
<dbReference type="AlphaFoldDB" id="A0A1B9H154"/>